<keyword evidence="16" id="KW-1185">Reference proteome</keyword>
<dbReference type="Gene3D" id="6.10.340.10">
    <property type="match status" value="1"/>
</dbReference>
<reference evidence="15 16" key="1">
    <citation type="submission" date="2019-12" db="EMBL/GenBank/DDBJ databases">
        <authorList>
            <person name="Huq M.A."/>
        </authorList>
    </citation>
    <scope>NUCLEOTIDE SEQUENCE [LARGE SCALE GENOMIC DNA]</scope>
    <source>
        <strain evidence="15 16">MAH-34</strain>
    </source>
</reference>
<organism evidence="15 16">
    <name type="scientific">Paenibacillus anseongense</name>
    <dbReference type="NCBI Taxonomy" id="2682845"/>
    <lineage>
        <taxon>Bacteria</taxon>
        <taxon>Bacillati</taxon>
        <taxon>Bacillota</taxon>
        <taxon>Bacilli</taxon>
        <taxon>Bacillales</taxon>
        <taxon>Paenibacillaceae</taxon>
        <taxon>Paenibacillus</taxon>
    </lineage>
</organism>
<dbReference type="SUPFAM" id="SSF55874">
    <property type="entry name" value="ATPase domain of HSP90 chaperone/DNA topoisomerase II/histidine kinase"/>
    <property type="match status" value="1"/>
</dbReference>
<evidence type="ECO:0000259" key="13">
    <source>
        <dbReference type="PROSITE" id="PS50109"/>
    </source>
</evidence>
<evidence type="ECO:0000256" key="7">
    <source>
        <dbReference type="ARBA" id="ARBA00022741"/>
    </source>
</evidence>
<sequence length="614" mass="70185">MNEITMGGGDNMKKVRSITSTILWRLIPGLIFLVVSSSVVSYILSAEQLKSNAYDNIYDTVFQTKNYLDDRLGVLLAAVVNLSGSKELTQTLIASEEPDFTLGPSDYIALNQATNQIFTNDYYDMVDSVVLWYNNESVSFARTDRFFPLQNFPGASYLKRSSESSFETVFWKNIHTRDLPSGDFSSPMVASFYTWLGIKGTAPQGVFIVNIKESFFYKILNSPKISDNGYLFLQSPDGIMRFKPVADKYDLDEDELQEKLLHAPNARGRMDVKNNNGSNMVVIYETVGVNRWKIAAVYPEEELLSKVNYIKYVSIVVMLATLIFAIMYSNLLARYISRPIKHLTKQINHIREGNLNVNVQRWPQYEMDTLNHGLQEMVERIKTLLHQVEVEQEVKRQIEISLLQAQIQPHFLYNTLFSIKQLCDMGESRDASRMISALSTFFRISISKGEEVITIDQELEQVQMYLFIQQMRYGDLFQYKVDVDHEILGQSIVKLTLQPIVENAIYHGIKKGEQPGVIRIKGYSSDEDIYLYVEDNGAGIEPWKLNEIREGLLLKRPVQVGFGIVNVHRRLQMMYGPEYGLQYDSDPDKGTIVTIRIRKSKDESKADGEGNGYA</sequence>
<dbReference type="InterPro" id="IPR003594">
    <property type="entry name" value="HATPase_dom"/>
</dbReference>
<feature type="transmembrane region" description="Helical" evidence="12">
    <location>
        <begin position="312"/>
        <end position="333"/>
    </location>
</feature>
<accession>A0ABW9U4D7</accession>
<dbReference type="PANTHER" id="PTHR34220">
    <property type="entry name" value="SENSOR HISTIDINE KINASE YPDA"/>
    <property type="match status" value="1"/>
</dbReference>
<dbReference type="InterPro" id="IPR050640">
    <property type="entry name" value="Bact_2-comp_sensor_kinase"/>
</dbReference>
<keyword evidence="12" id="KW-1133">Transmembrane helix</keyword>
<evidence type="ECO:0000256" key="10">
    <source>
        <dbReference type="ARBA" id="ARBA00023012"/>
    </source>
</evidence>
<dbReference type="SUPFAM" id="SSF158472">
    <property type="entry name" value="HAMP domain-like"/>
    <property type="match status" value="1"/>
</dbReference>
<evidence type="ECO:0000256" key="4">
    <source>
        <dbReference type="ARBA" id="ARBA00022475"/>
    </source>
</evidence>
<protein>
    <recommendedName>
        <fullName evidence="3">histidine kinase</fullName>
        <ecNumber evidence="3">2.7.13.3</ecNumber>
    </recommendedName>
</protein>
<evidence type="ECO:0000256" key="1">
    <source>
        <dbReference type="ARBA" id="ARBA00000085"/>
    </source>
</evidence>
<evidence type="ECO:0000313" key="16">
    <source>
        <dbReference type="Proteomes" id="UP000467637"/>
    </source>
</evidence>
<comment type="subcellular location">
    <subcellularLocation>
        <location evidence="2">Cell membrane</location>
        <topology evidence="2">Multi-pass membrane protein</topology>
    </subcellularLocation>
</comment>
<name>A0ABW9U4D7_9BACL</name>
<dbReference type="EC" id="2.7.13.3" evidence="3"/>
<keyword evidence="5" id="KW-0597">Phosphoprotein</keyword>
<feature type="domain" description="HAMP" evidence="14">
    <location>
        <begin position="334"/>
        <end position="386"/>
    </location>
</feature>
<feature type="transmembrane region" description="Helical" evidence="12">
    <location>
        <begin position="22"/>
        <end position="44"/>
    </location>
</feature>
<evidence type="ECO:0000259" key="14">
    <source>
        <dbReference type="PROSITE" id="PS50885"/>
    </source>
</evidence>
<dbReference type="Proteomes" id="UP000467637">
    <property type="component" value="Unassembled WGS sequence"/>
</dbReference>
<comment type="caution">
    <text evidence="15">The sequence shown here is derived from an EMBL/GenBank/DDBJ whole genome shotgun (WGS) entry which is preliminary data.</text>
</comment>
<evidence type="ECO:0000256" key="12">
    <source>
        <dbReference type="SAM" id="Phobius"/>
    </source>
</evidence>
<evidence type="ECO:0000256" key="9">
    <source>
        <dbReference type="ARBA" id="ARBA00022840"/>
    </source>
</evidence>
<keyword evidence="12" id="KW-0812">Transmembrane</keyword>
<dbReference type="PANTHER" id="PTHR34220:SF7">
    <property type="entry name" value="SENSOR HISTIDINE KINASE YPDA"/>
    <property type="match status" value="1"/>
</dbReference>
<keyword evidence="10" id="KW-0902">Two-component regulatory system</keyword>
<evidence type="ECO:0000256" key="3">
    <source>
        <dbReference type="ARBA" id="ARBA00012438"/>
    </source>
</evidence>
<dbReference type="Gene3D" id="3.30.565.10">
    <property type="entry name" value="Histidine kinase-like ATPase, C-terminal domain"/>
    <property type="match status" value="1"/>
</dbReference>
<evidence type="ECO:0000256" key="6">
    <source>
        <dbReference type="ARBA" id="ARBA00022679"/>
    </source>
</evidence>
<comment type="catalytic activity">
    <reaction evidence="1">
        <text>ATP + protein L-histidine = ADP + protein N-phospho-L-histidine.</text>
        <dbReference type="EC" id="2.7.13.3"/>
    </reaction>
</comment>
<dbReference type="CDD" id="cd06225">
    <property type="entry name" value="HAMP"/>
    <property type="match status" value="1"/>
</dbReference>
<keyword evidence="6" id="KW-0808">Transferase</keyword>
<proteinExistence type="predicted"/>
<dbReference type="CDD" id="cd18774">
    <property type="entry name" value="PDC2_HK_sensor"/>
    <property type="match status" value="1"/>
</dbReference>
<evidence type="ECO:0000313" key="15">
    <source>
        <dbReference type="EMBL" id="MVQ34959.1"/>
    </source>
</evidence>
<keyword evidence="8" id="KW-0418">Kinase</keyword>
<gene>
    <name evidence="15" type="ORF">GON05_09840</name>
</gene>
<keyword evidence="11 12" id="KW-0472">Membrane</keyword>
<dbReference type="PROSITE" id="PS50885">
    <property type="entry name" value="HAMP"/>
    <property type="match status" value="1"/>
</dbReference>
<evidence type="ECO:0000256" key="8">
    <source>
        <dbReference type="ARBA" id="ARBA00022777"/>
    </source>
</evidence>
<dbReference type="Pfam" id="PF02518">
    <property type="entry name" value="HATPase_c"/>
    <property type="match status" value="1"/>
</dbReference>
<dbReference type="EMBL" id="WSEM01000008">
    <property type="protein sequence ID" value="MVQ34959.1"/>
    <property type="molecule type" value="Genomic_DNA"/>
</dbReference>
<dbReference type="InterPro" id="IPR036890">
    <property type="entry name" value="HATPase_C_sf"/>
</dbReference>
<keyword evidence="9" id="KW-0067">ATP-binding</keyword>
<dbReference type="InterPro" id="IPR010559">
    <property type="entry name" value="Sig_transdc_His_kin_internal"/>
</dbReference>
<dbReference type="SMART" id="SM00304">
    <property type="entry name" value="HAMP"/>
    <property type="match status" value="1"/>
</dbReference>
<dbReference type="InterPro" id="IPR005467">
    <property type="entry name" value="His_kinase_dom"/>
</dbReference>
<dbReference type="InterPro" id="IPR003660">
    <property type="entry name" value="HAMP_dom"/>
</dbReference>
<dbReference type="Pfam" id="PF00672">
    <property type="entry name" value="HAMP"/>
    <property type="match status" value="1"/>
</dbReference>
<keyword evidence="4" id="KW-1003">Cell membrane</keyword>
<evidence type="ECO:0000256" key="11">
    <source>
        <dbReference type="ARBA" id="ARBA00023136"/>
    </source>
</evidence>
<dbReference type="Pfam" id="PF06580">
    <property type="entry name" value="His_kinase"/>
    <property type="match status" value="1"/>
</dbReference>
<dbReference type="Gene3D" id="3.30.450.20">
    <property type="entry name" value="PAS domain"/>
    <property type="match status" value="1"/>
</dbReference>
<feature type="domain" description="Histidine kinase" evidence="13">
    <location>
        <begin position="497"/>
        <end position="601"/>
    </location>
</feature>
<keyword evidence="7" id="KW-0547">Nucleotide-binding</keyword>
<evidence type="ECO:0000256" key="5">
    <source>
        <dbReference type="ARBA" id="ARBA00022553"/>
    </source>
</evidence>
<evidence type="ECO:0000256" key="2">
    <source>
        <dbReference type="ARBA" id="ARBA00004651"/>
    </source>
</evidence>
<dbReference type="PROSITE" id="PS50109">
    <property type="entry name" value="HIS_KIN"/>
    <property type="match status" value="1"/>
</dbReference>